<feature type="transmembrane region" description="Helical" evidence="6">
    <location>
        <begin position="45"/>
        <end position="66"/>
    </location>
</feature>
<feature type="transmembrane region" description="Helical" evidence="6">
    <location>
        <begin position="133"/>
        <end position="151"/>
    </location>
</feature>
<evidence type="ECO:0000256" key="2">
    <source>
        <dbReference type="ARBA" id="ARBA00022475"/>
    </source>
</evidence>
<organism evidence="7 8">
    <name type="scientific">Rhizobium hainanense</name>
    <dbReference type="NCBI Taxonomy" id="52131"/>
    <lineage>
        <taxon>Bacteria</taxon>
        <taxon>Pseudomonadati</taxon>
        <taxon>Pseudomonadota</taxon>
        <taxon>Alphaproteobacteria</taxon>
        <taxon>Hyphomicrobiales</taxon>
        <taxon>Rhizobiaceae</taxon>
        <taxon>Rhizobium/Agrobacterium group</taxon>
        <taxon>Rhizobium</taxon>
    </lineage>
</organism>
<dbReference type="Pfam" id="PF02653">
    <property type="entry name" value="BPD_transp_2"/>
    <property type="match status" value="1"/>
</dbReference>
<dbReference type="EMBL" id="FMAC01000018">
    <property type="protein sequence ID" value="SCB39157.1"/>
    <property type="molecule type" value="Genomic_DNA"/>
</dbReference>
<keyword evidence="7" id="KW-0813">Transport</keyword>
<evidence type="ECO:0000256" key="3">
    <source>
        <dbReference type="ARBA" id="ARBA00022692"/>
    </source>
</evidence>
<evidence type="ECO:0000256" key="5">
    <source>
        <dbReference type="ARBA" id="ARBA00023136"/>
    </source>
</evidence>
<evidence type="ECO:0000256" key="6">
    <source>
        <dbReference type="SAM" id="Phobius"/>
    </source>
</evidence>
<feature type="transmembrane region" description="Helical" evidence="6">
    <location>
        <begin position="295"/>
        <end position="313"/>
    </location>
</feature>
<keyword evidence="5 6" id="KW-0472">Membrane</keyword>
<dbReference type="GO" id="GO:0022857">
    <property type="term" value="F:transmembrane transporter activity"/>
    <property type="evidence" value="ECO:0007669"/>
    <property type="project" value="InterPro"/>
</dbReference>
<feature type="transmembrane region" description="Helical" evidence="6">
    <location>
        <begin position="106"/>
        <end position="126"/>
    </location>
</feature>
<reference evidence="8" key="1">
    <citation type="submission" date="2016-08" db="EMBL/GenBank/DDBJ databases">
        <authorList>
            <person name="Varghese N."/>
            <person name="Submissions Spin"/>
        </authorList>
    </citation>
    <scope>NUCLEOTIDE SEQUENCE [LARGE SCALE GENOMIC DNA]</scope>
    <source>
        <strain evidence="8">CCBAU 57015</strain>
    </source>
</reference>
<comment type="subcellular location">
    <subcellularLocation>
        <location evidence="1">Cell membrane</location>
        <topology evidence="1">Multi-pass membrane protein</topology>
    </subcellularLocation>
</comment>
<evidence type="ECO:0000256" key="4">
    <source>
        <dbReference type="ARBA" id="ARBA00022989"/>
    </source>
</evidence>
<protein>
    <submittedName>
        <fullName evidence="7">Simple sugar transport system permease protein</fullName>
    </submittedName>
</protein>
<evidence type="ECO:0000256" key="1">
    <source>
        <dbReference type="ARBA" id="ARBA00004651"/>
    </source>
</evidence>
<dbReference type="RefSeq" id="WP_075856884.1">
    <property type="nucleotide sequence ID" value="NZ_FMAC01000018.1"/>
</dbReference>
<keyword evidence="7" id="KW-0762">Sugar transport</keyword>
<dbReference type="AlphaFoldDB" id="A0A1C3WGH2"/>
<dbReference type="PANTHER" id="PTHR43370">
    <property type="entry name" value="SUGAR ABC TRANSPORTER INTEGRAL MEMBRANE PROTEIN-RELATED"/>
    <property type="match status" value="1"/>
</dbReference>
<feature type="transmembrane region" description="Helical" evidence="6">
    <location>
        <begin position="218"/>
        <end position="241"/>
    </location>
</feature>
<gene>
    <name evidence="7" type="ORF">GA0061100_11878</name>
</gene>
<dbReference type="GO" id="GO:0005886">
    <property type="term" value="C:plasma membrane"/>
    <property type="evidence" value="ECO:0007669"/>
    <property type="project" value="UniProtKB-SubCell"/>
</dbReference>
<sequence length="343" mass="35689">MSIELIGWGTLFGTLIAAILRASTPIILPALGGLVSDLAGSVNVALEGIMLIAAFFGVVASAYSAIWLPTVPTWIHPWVGLVAGLSAGVLVAGLLAMFHLELGADLIVAGIGINILAAGLTVFLLVSITGDKGSTATLTSFALPSLHIPFVDRIPVLDTILNGDGSAGHNIIVYVSLLAAPALAWLLYRTRFGLRLRAVGENRDAALAAGISVKRMQYAAVLLSGLLASLGGIFLGMGYLTLFQADMTGGRGFLALAAVFLGGRRPLGTLVAALVFGASTVFAARLGAYEIPSQVVFMIPPALTIIALVFFNIRRKRKIDRRISHVTATLPQAGKAKRGVAQS</sequence>
<keyword evidence="2" id="KW-1003">Cell membrane</keyword>
<feature type="transmembrane region" description="Helical" evidence="6">
    <location>
        <begin position="78"/>
        <end position="100"/>
    </location>
</feature>
<dbReference type="PANTHER" id="PTHR43370:SF2">
    <property type="entry name" value="ABC TRANSPORTER PERMEASE PROTEIN"/>
    <property type="match status" value="1"/>
</dbReference>
<dbReference type="STRING" id="52131.GA0061100_11878"/>
<dbReference type="CDD" id="cd06580">
    <property type="entry name" value="TM_PBP1_transp_TpRbsC_like"/>
    <property type="match status" value="1"/>
</dbReference>
<dbReference type="Proteomes" id="UP000186228">
    <property type="component" value="Unassembled WGS sequence"/>
</dbReference>
<evidence type="ECO:0000313" key="7">
    <source>
        <dbReference type="EMBL" id="SCB39157.1"/>
    </source>
</evidence>
<dbReference type="OrthoDB" id="9792579at2"/>
<keyword evidence="3 6" id="KW-0812">Transmembrane</keyword>
<keyword evidence="8" id="KW-1185">Reference proteome</keyword>
<proteinExistence type="predicted"/>
<keyword evidence="4 6" id="KW-1133">Transmembrane helix</keyword>
<feature type="transmembrane region" description="Helical" evidence="6">
    <location>
        <begin position="171"/>
        <end position="188"/>
    </location>
</feature>
<name>A0A1C3WGH2_9HYPH</name>
<dbReference type="InterPro" id="IPR001851">
    <property type="entry name" value="ABC_transp_permease"/>
</dbReference>
<evidence type="ECO:0000313" key="8">
    <source>
        <dbReference type="Proteomes" id="UP000186228"/>
    </source>
</evidence>
<accession>A0A1C3WGH2</accession>